<evidence type="ECO:0000256" key="1">
    <source>
        <dbReference type="SAM" id="Phobius"/>
    </source>
</evidence>
<keyword evidence="1" id="KW-0812">Transmembrane</keyword>
<dbReference type="Proteomes" id="UP000231407">
    <property type="component" value="Unassembled WGS sequence"/>
</dbReference>
<dbReference type="EMBL" id="PEWA01000014">
    <property type="protein sequence ID" value="PIU73663.1"/>
    <property type="molecule type" value="Genomic_DNA"/>
</dbReference>
<gene>
    <name evidence="2" type="ORF">COS78_01060</name>
</gene>
<feature type="transmembrane region" description="Helical" evidence="1">
    <location>
        <begin position="12"/>
        <end position="34"/>
    </location>
</feature>
<reference evidence="3" key="1">
    <citation type="submission" date="2017-09" db="EMBL/GenBank/DDBJ databases">
        <title>Depth-based differentiation of microbial function through sediment-hosted aquifers and enrichment of novel symbionts in the deep terrestrial subsurface.</title>
        <authorList>
            <person name="Probst A.J."/>
            <person name="Ladd B."/>
            <person name="Jarett J.K."/>
            <person name="Geller-Mcgrath D.E."/>
            <person name="Sieber C.M.K."/>
            <person name="Emerson J.B."/>
            <person name="Anantharaman K."/>
            <person name="Thomas B.C."/>
            <person name="Malmstrom R."/>
            <person name="Stieglmeier M."/>
            <person name="Klingl A."/>
            <person name="Woyke T."/>
            <person name="Ryan C.M."/>
            <person name="Banfield J.F."/>
        </authorList>
    </citation>
    <scope>NUCLEOTIDE SEQUENCE [LARGE SCALE GENOMIC DNA]</scope>
</reference>
<protein>
    <submittedName>
        <fullName evidence="2">Uncharacterized protein</fullName>
    </submittedName>
</protein>
<keyword evidence="1" id="KW-0472">Membrane</keyword>
<organism evidence="2 3">
    <name type="scientific">Candidatus Shapirobacteria bacterium CG06_land_8_20_14_3_00_40_12</name>
    <dbReference type="NCBI Taxonomy" id="1974881"/>
    <lineage>
        <taxon>Bacteria</taxon>
        <taxon>Candidatus Shapironibacteriota</taxon>
    </lineage>
</organism>
<accession>A0A2M7ASY4</accession>
<keyword evidence="1" id="KW-1133">Transmembrane helix</keyword>
<evidence type="ECO:0000313" key="2">
    <source>
        <dbReference type="EMBL" id="PIU73663.1"/>
    </source>
</evidence>
<sequence length="79" mass="7841">MPKEHLGVGETVGVGVIVGLGVGETVGVGVIVGLGVGETVGVGVVPVLLHFSIIIPAASQAMLLGYSPVSTSVEFLFVQ</sequence>
<dbReference type="AlphaFoldDB" id="A0A2M7ASY4"/>
<comment type="caution">
    <text evidence="2">The sequence shown here is derived from an EMBL/GenBank/DDBJ whole genome shotgun (WGS) entry which is preliminary data.</text>
</comment>
<name>A0A2M7ASY4_9BACT</name>
<feature type="transmembrane region" description="Helical" evidence="1">
    <location>
        <begin position="40"/>
        <end position="58"/>
    </location>
</feature>
<proteinExistence type="predicted"/>
<evidence type="ECO:0000313" key="3">
    <source>
        <dbReference type="Proteomes" id="UP000231407"/>
    </source>
</evidence>